<keyword evidence="1" id="KW-0472">Membrane</keyword>
<reference evidence="2" key="2">
    <citation type="journal article" date="2015" name="Data Brief">
        <title>Shoot transcriptome of the giant reed, Arundo donax.</title>
        <authorList>
            <person name="Barrero R.A."/>
            <person name="Guerrero F.D."/>
            <person name="Moolhuijzen P."/>
            <person name="Goolsby J.A."/>
            <person name="Tidwell J."/>
            <person name="Bellgard S.E."/>
            <person name="Bellgard M.I."/>
        </authorList>
    </citation>
    <scope>NUCLEOTIDE SEQUENCE</scope>
    <source>
        <tissue evidence="2">Shoot tissue taken approximately 20 cm above the soil surface</tissue>
    </source>
</reference>
<name>A0A0A9AWW6_ARUDO</name>
<keyword evidence="1" id="KW-0812">Transmembrane</keyword>
<keyword evidence="1" id="KW-1133">Transmembrane helix</keyword>
<dbReference type="EMBL" id="GBRH01244475">
    <property type="protein sequence ID" value="JAD53420.1"/>
    <property type="molecule type" value="Transcribed_RNA"/>
</dbReference>
<organism evidence="2">
    <name type="scientific">Arundo donax</name>
    <name type="common">Giant reed</name>
    <name type="synonym">Donax arundinaceus</name>
    <dbReference type="NCBI Taxonomy" id="35708"/>
    <lineage>
        <taxon>Eukaryota</taxon>
        <taxon>Viridiplantae</taxon>
        <taxon>Streptophyta</taxon>
        <taxon>Embryophyta</taxon>
        <taxon>Tracheophyta</taxon>
        <taxon>Spermatophyta</taxon>
        <taxon>Magnoliopsida</taxon>
        <taxon>Liliopsida</taxon>
        <taxon>Poales</taxon>
        <taxon>Poaceae</taxon>
        <taxon>PACMAD clade</taxon>
        <taxon>Arundinoideae</taxon>
        <taxon>Arundineae</taxon>
        <taxon>Arundo</taxon>
    </lineage>
</organism>
<sequence length="66" mass="7438">MRDAFGRDDFVHYVGFGLVITKLLLLTWRGTFFSLLTKGQKSFFHTASAPGNLLRLKIAITGIFTM</sequence>
<proteinExistence type="predicted"/>
<protein>
    <submittedName>
        <fullName evidence="2">Uncharacterized protein</fullName>
    </submittedName>
</protein>
<accession>A0A0A9AWW6</accession>
<dbReference type="AlphaFoldDB" id="A0A0A9AWW6"/>
<evidence type="ECO:0000313" key="2">
    <source>
        <dbReference type="EMBL" id="JAD53420.1"/>
    </source>
</evidence>
<evidence type="ECO:0000256" key="1">
    <source>
        <dbReference type="SAM" id="Phobius"/>
    </source>
</evidence>
<feature type="transmembrane region" description="Helical" evidence="1">
    <location>
        <begin position="12"/>
        <end position="36"/>
    </location>
</feature>
<reference evidence="2" key="1">
    <citation type="submission" date="2014-09" db="EMBL/GenBank/DDBJ databases">
        <authorList>
            <person name="Magalhaes I.L.F."/>
            <person name="Oliveira U."/>
            <person name="Santos F.R."/>
            <person name="Vidigal T.H.D.A."/>
            <person name="Brescovit A.D."/>
            <person name="Santos A.J."/>
        </authorList>
    </citation>
    <scope>NUCLEOTIDE SEQUENCE</scope>
    <source>
        <tissue evidence="2">Shoot tissue taken approximately 20 cm above the soil surface</tissue>
    </source>
</reference>